<dbReference type="Proteomes" id="UP000007881">
    <property type="component" value="Chromosome"/>
</dbReference>
<dbReference type="KEGG" id="phm:PSMK_11960"/>
<keyword evidence="1" id="KW-0812">Transmembrane</keyword>
<feature type="transmembrane region" description="Helical" evidence="1">
    <location>
        <begin position="53"/>
        <end position="72"/>
    </location>
</feature>
<accession>I0IDL7</accession>
<keyword evidence="1" id="KW-0472">Membrane</keyword>
<dbReference type="HOGENOM" id="CLU_2452045_0_0_0"/>
<sequence length="89" mass="9198">MARRSPLARGGLLAVAAVFGASAWWKALPGGLREEASAPTLFESFAAWAGQAAWWVVAAEAALAVFLCVGAFQPRLRQPSVARGAATTG</sequence>
<evidence type="ECO:0000313" key="3">
    <source>
        <dbReference type="Proteomes" id="UP000007881"/>
    </source>
</evidence>
<reference evidence="2 3" key="1">
    <citation type="submission" date="2012-02" db="EMBL/GenBank/DDBJ databases">
        <title>Complete genome sequence of Phycisphaera mikurensis NBRC 102666.</title>
        <authorList>
            <person name="Ankai A."/>
            <person name="Hosoyama A."/>
            <person name="Terui Y."/>
            <person name="Sekine M."/>
            <person name="Fukai R."/>
            <person name="Kato Y."/>
            <person name="Nakamura S."/>
            <person name="Yamada-Narita S."/>
            <person name="Kawakoshi A."/>
            <person name="Fukunaga Y."/>
            <person name="Yamazaki S."/>
            <person name="Fujita N."/>
        </authorList>
    </citation>
    <scope>NUCLEOTIDE SEQUENCE [LARGE SCALE GENOMIC DNA]</scope>
    <source>
        <strain evidence="3">NBRC 102666 / KCTC 22515 / FYK2301M01</strain>
    </source>
</reference>
<protein>
    <submittedName>
        <fullName evidence="2">Uncharacterized protein</fullName>
    </submittedName>
</protein>
<keyword evidence="3" id="KW-1185">Reference proteome</keyword>
<gene>
    <name evidence="2" type="ordered locus">PSMK_11960</name>
</gene>
<dbReference type="EMBL" id="AP012338">
    <property type="protein sequence ID" value="BAM03355.1"/>
    <property type="molecule type" value="Genomic_DNA"/>
</dbReference>
<evidence type="ECO:0000313" key="2">
    <source>
        <dbReference type="EMBL" id="BAM03355.1"/>
    </source>
</evidence>
<evidence type="ECO:0000256" key="1">
    <source>
        <dbReference type="SAM" id="Phobius"/>
    </source>
</evidence>
<dbReference type="AlphaFoldDB" id="I0IDL7"/>
<keyword evidence="1" id="KW-1133">Transmembrane helix</keyword>
<name>I0IDL7_PHYMF</name>
<organism evidence="2 3">
    <name type="scientific">Phycisphaera mikurensis (strain NBRC 102666 / KCTC 22515 / FYK2301M01)</name>
    <dbReference type="NCBI Taxonomy" id="1142394"/>
    <lineage>
        <taxon>Bacteria</taxon>
        <taxon>Pseudomonadati</taxon>
        <taxon>Planctomycetota</taxon>
        <taxon>Phycisphaerae</taxon>
        <taxon>Phycisphaerales</taxon>
        <taxon>Phycisphaeraceae</taxon>
        <taxon>Phycisphaera</taxon>
    </lineage>
</organism>
<proteinExistence type="predicted"/>